<keyword evidence="1" id="KW-0812">Transmembrane</keyword>
<sequence length="207" mass="23545">MSDMIINDSVPVDKKWSELIRYNIFIMKLVEFGISLFILCLPVIIPKPQGHMYCIATGPTTVISMLFVILYLRQKVPLFMEKMYLVFQIFFTFGAFIQCFLLNLVISLMLMIIPFILSDAGVMHCLAVAPTLVLSLMFIVLYLVDQVHVVAEQLYLSQQITLTVAAFVFVLLGNDPTGAVYGLFYCHLLIALCIDIYYGFKERGMLI</sequence>
<dbReference type="Proteomes" id="UP000663880">
    <property type="component" value="Unassembled WGS sequence"/>
</dbReference>
<name>A0A821QC47_9NEOP</name>
<comment type="caution">
    <text evidence="2">The sequence shown here is derived from an EMBL/GenBank/DDBJ whole genome shotgun (WGS) entry which is preliminary data.</text>
</comment>
<feature type="transmembrane region" description="Helical" evidence="1">
    <location>
        <begin position="24"/>
        <end position="44"/>
    </location>
</feature>
<organism evidence="2 3">
    <name type="scientific">Pieris macdunnoughi</name>
    <dbReference type="NCBI Taxonomy" id="345717"/>
    <lineage>
        <taxon>Eukaryota</taxon>
        <taxon>Metazoa</taxon>
        <taxon>Ecdysozoa</taxon>
        <taxon>Arthropoda</taxon>
        <taxon>Hexapoda</taxon>
        <taxon>Insecta</taxon>
        <taxon>Pterygota</taxon>
        <taxon>Neoptera</taxon>
        <taxon>Endopterygota</taxon>
        <taxon>Lepidoptera</taxon>
        <taxon>Glossata</taxon>
        <taxon>Ditrysia</taxon>
        <taxon>Papilionoidea</taxon>
        <taxon>Pieridae</taxon>
        <taxon>Pierinae</taxon>
        <taxon>Pieris</taxon>
    </lineage>
</organism>
<proteinExistence type="predicted"/>
<keyword evidence="1" id="KW-0472">Membrane</keyword>
<evidence type="ECO:0000313" key="3">
    <source>
        <dbReference type="Proteomes" id="UP000663880"/>
    </source>
</evidence>
<feature type="transmembrane region" description="Helical" evidence="1">
    <location>
        <begin position="155"/>
        <end position="173"/>
    </location>
</feature>
<evidence type="ECO:0000313" key="2">
    <source>
        <dbReference type="EMBL" id="CAF4823681.1"/>
    </source>
</evidence>
<reference evidence="2" key="1">
    <citation type="submission" date="2021-02" db="EMBL/GenBank/DDBJ databases">
        <authorList>
            <person name="Steward A R."/>
        </authorList>
    </citation>
    <scope>NUCLEOTIDE SEQUENCE</scope>
</reference>
<keyword evidence="1" id="KW-1133">Transmembrane helix</keyword>
<accession>A0A821QC47</accession>
<gene>
    <name evidence="2" type="ORF">PMACD_LOCUS4775</name>
</gene>
<dbReference type="EMBL" id="CAJOBZ010000008">
    <property type="protein sequence ID" value="CAF4823681.1"/>
    <property type="molecule type" value="Genomic_DNA"/>
</dbReference>
<dbReference type="AlphaFoldDB" id="A0A821QC47"/>
<feature type="transmembrane region" description="Helical" evidence="1">
    <location>
        <begin position="50"/>
        <end position="72"/>
    </location>
</feature>
<feature type="transmembrane region" description="Helical" evidence="1">
    <location>
        <begin position="179"/>
        <end position="200"/>
    </location>
</feature>
<evidence type="ECO:0000256" key="1">
    <source>
        <dbReference type="SAM" id="Phobius"/>
    </source>
</evidence>
<feature type="transmembrane region" description="Helical" evidence="1">
    <location>
        <begin position="121"/>
        <end position="143"/>
    </location>
</feature>
<keyword evidence="3" id="KW-1185">Reference proteome</keyword>
<dbReference type="OrthoDB" id="7355063at2759"/>
<protein>
    <submittedName>
        <fullName evidence="2">Uncharacterized protein</fullName>
    </submittedName>
</protein>
<feature type="transmembrane region" description="Helical" evidence="1">
    <location>
        <begin position="84"/>
        <end position="115"/>
    </location>
</feature>